<dbReference type="EMBL" id="LQRT01000001">
    <property type="protein sequence ID" value="KZS42933.1"/>
    <property type="molecule type" value="Genomic_DNA"/>
</dbReference>
<evidence type="ECO:0000313" key="2">
    <source>
        <dbReference type="Proteomes" id="UP000076715"/>
    </source>
</evidence>
<evidence type="ECO:0000313" key="1">
    <source>
        <dbReference type="EMBL" id="KZS42933.1"/>
    </source>
</evidence>
<gene>
    <name evidence="1" type="ORF">AWE51_16405</name>
</gene>
<name>A0A163D1X8_9FLAO</name>
<dbReference type="Proteomes" id="UP000076715">
    <property type="component" value="Unassembled WGS sequence"/>
</dbReference>
<sequence length="61" mass="7050">MILLLPFLNKLCKEILPKNPLKVYLLIFLGILTISKNKKIVESNKTKKVPVKYISKINQLL</sequence>
<accession>A0A163D1X8</accession>
<protein>
    <submittedName>
        <fullName evidence="1">Uncharacterized protein</fullName>
    </submittedName>
</protein>
<keyword evidence="2" id="KW-1185">Reference proteome</keyword>
<organism evidence="1 2">
    <name type="scientific">Aquimarina aggregata</name>
    <dbReference type="NCBI Taxonomy" id="1642818"/>
    <lineage>
        <taxon>Bacteria</taxon>
        <taxon>Pseudomonadati</taxon>
        <taxon>Bacteroidota</taxon>
        <taxon>Flavobacteriia</taxon>
        <taxon>Flavobacteriales</taxon>
        <taxon>Flavobacteriaceae</taxon>
        <taxon>Aquimarina</taxon>
    </lineage>
</organism>
<comment type="caution">
    <text evidence="1">The sequence shown here is derived from an EMBL/GenBank/DDBJ whole genome shotgun (WGS) entry which is preliminary data.</text>
</comment>
<proteinExistence type="predicted"/>
<reference evidence="1 2" key="1">
    <citation type="submission" date="2016-01" db="EMBL/GenBank/DDBJ databases">
        <title>The draft genome sequence of Aquimarina sp. RZW4-3-2.</title>
        <authorList>
            <person name="Wang Y."/>
        </authorList>
    </citation>
    <scope>NUCLEOTIDE SEQUENCE [LARGE SCALE GENOMIC DNA]</scope>
    <source>
        <strain evidence="1 2">RZW4-3-2</strain>
    </source>
</reference>
<dbReference type="AlphaFoldDB" id="A0A163D1X8"/>